<dbReference type="InterPro" id="IPR036162">
    <property type="entry name" value="Resolvase-like_N_sf"/>
</dbReference>
<dbReference type="GO" id="GO:0000150">
    <property type="term" value="F:DNA strand exchange activity"/>
    <property type="evidence" value="ECO:0007669"/>
    <property type="project" value="InterPro"/>
</dbReference>
<dbReference type="InterPro" id="IPR006119">
    <property type="entry name" value="Resolv_N"/>
</dbReference>
<dbReference type="PANTHER" id="PTHR30461">
    <property type="entry name" value="DNA-INVERTASE FROM LAMBDOID PROPHAGE"/>
    <property type="match status" value="1"/>
</dbReference>
<dbReference type="InterPro" id="IPR038109">
    <property type="entry name" value="DNA_bind_recomb_sf"/>
</dbReference>
<name>A0A5C7Y3M3_9MYCO</name>
<dbReference type="InterPro" id="IPR050639">
    <property type="entry name" value="SSR_resolvase"/>
</dbReference>
<evidence type="ECO:0000259" key="1">
    <source>
        <dbReference type="PROSITE" id="PS51736"/>
    </source>
</evidence>
<dbReference type="InterPro" id="IPR011109">
    <property type="entry name" value="DNA_bind_recombinase_dom"/>
</dbReference>
<evidence type="ECO:0000313" key="3">
    <source>
        <dbReference type="EMBL" id="TXI56489.1"/>
    </source>
</evidence>
<dbReference type="SMART" id="SM00857">
    <property type="entry name" value="Resolvase"/>
    <property type="match status" value="1"/>
</dbReference>
<proteinExistence type="predicted"/>
<dbReference type="PROSITE" id="PS51736">
    <property type="entry name" value="RECOMBINASES_3"/>
    <property type="match status" value="1"/>
</dbReference>
<dbReference type="EMBL" id="SSGD01000052">
    <property type="protein sequence ID" value="TXI56489.1"/>
    <property type="molecule type" value="Genomic_DNA"/>
</dbReference>
<evidence type="ECO:0000313" key="4">
    <source>
        <dbReference type="Proteomes" id="UP000321797"/>
    </source>
</evidence>
<protein>
    <submittedName>
        <fullName evidence="3">Recombinase family protein</fullName>
    </submittedName>
</protein>
<dbReference type="CDD" id="cd00338">
    <property type="entry name" value="Ser_Recombinase"/>
    <property type="match status" value="1"/>
</dbReference>
<feature type="domain" description="Recombinase" evidence="2">
    <location>
        <begin position="155"/>
        <end position="268"/>
    </location>
</feature>
<gene>
    <name evidence="3" type="ORF">E6Q54_10485</name>
</gene>
<reference evidence="3 4" key="1">
    <citation type="submission" date="2018-09" db="EMBL/GenBank/DDBJ databases">
        <title>Metagenome Assembled Genomes from an Advanced Water Purification Facility.</title>
        <authorList>
            <person name="Stamps B.W."/>
            <person name="Spear J.R."/>
        </authorList>
    </citation>
    <scope>NUCLEOTIDE SEQUENCE [LARGE SCALE GENOMIC DNA]</scope>
    <source>
        <strain evidence="3">Bin_29_2</strain>
    </source>
</reference>
<dbReference type="GO" id="GO:0003677">
    <property type="term" value="F:DNA binding"/>
    <property type="evidence" value="ECO:0007669"/>
    <property type="project" value="InterPro"/>
</dbReference>
<dbReference type="RefSeq" id="WP_276760460.1">
    <property type="nucleotide sequence ID" value="NZ_SSGD01000052.1"/>
</dbReference>
<accession>A0A5C7Y3M3</accession>
<dbReference type="PANTHER" id="PTHR30461:SF23">
    <property type="entry name" value="DNA RECOMBINASE-RELATED"/>
    <property type="match status" value="1"/>
</dbReference>
<dbReference type="SUPFAM" id="SSF53041">
    <property type="entry name" value="Resolvase-like"/>
    <property type="match status" value="1"/>
</dbReference>
<sequence length="464" mass="50809">MRAAVYTRISVDRAGESLGVQRQLDDCRALADTLGWTVTETFTDNDRSATSGKPRPGFEALLATMAAGEVDAVLAWHPDRLYRRLSDLSRLLDVAKGVEFRTVTAGEMDLSTPTGRMVASIMGAVATAEVEHAGDRKRRAARQLAESGAPKWKRAFGYLATPTGPVPDPAVAPLVKEAYAAVLAGASLNDVCRLWNDAGALTITGKRWTAPQVSNFLRKPRNAGLRTYQADPHECRRDDVVGRGTWEPLVDEDLFWSVQALIGDRKRRPGPKSVRRHLLTGVLHCGKPGCGGTLSALQQQNRELAYICKKCRGVSIRQSHIEPMVYELIIGTLAAPDAVDLLKAESHDTEEAERLRIEAANLYAQLDQLGIDYAEGLLTARQVKTATDVIEAKLTENTRRQQDSDKLRVFDGVPLGTPEVAAAVEKLSPDRLRAIMDVLMEVTVMPVGKGGKAFKPERVQVSWR</sequence>
<dbReference type="PROSITE" id="PS51737">
    <property type="entry name" value="RECOMBINASE_DNA_BIND"/>
    <property type="match status" value="1"/>
</dbReference>
<evidence type="ECO:0000259" key="2">
    <source>
        <dbReference type="PROSITE" id="PS51737"/>
    </source>
</evidence>
<dbReference type="Gene3D" id="3.40.50.1390">
    <property type="entry name" value="Resolvase, N-terminal catalytic domain"/>
    <property type="match status" value="1"/>
</dbReference>
<feature type="domain" description="Resolvase/invertase-type recombinase catalytic" evidence="1">
    <location>
        <begin position="2"/>
        <end position="148"/>
    </location>
</feature>
<dbReference type="Pfam" id="PF07508">
    <property type="entry name" value="Recombinase"/>
    <property type="match status" value="1"/>
</dbReference>
<dbReference type="Pfam" id="PF00239">
    <property type="entry name" value="Resolvase"/>
    <property type="match status" value="1"/>
</dbReference>
<organism evidence="3 4">
    <name type="scientific">Mycolicibacter arupensis</name>
    <dbReference type="NCBI Taxonomy" id="342002"/>
    <lineage>
        <taxon>Bacteria</taxon>
        <taxon>Bacillati</taxon>
        <taxon>Actinomycetota</taxon>
        <taxon>Actinomycetes</taxon>
        <taxon>Mycobacteriales</taxon>
        <taxon>Mycobacteriaceae</taxon>
        <taxon>Mycolicibacter</taxon>
    </lineage>
</organism>
<dbReference type="AlphaFoldDB" id="A0A5C7Y3M3"/>
<comment type="caution">
    <text evidence="3">The sequence shown here is derived from an EMBL/GenBank/DDBJ whole genome shotgun (WGS) entry which is preliminary data.</text>
</comment>
<dbReference type="Proteomes" id="UP000321797">
    <property type="component" value="Unassembled WGS sequence"/>
</dbReference>
<dbReference type="Gene3D" id="3.90.1750.20">
    <property type="entry name" value="Putative Large Serine Recombinase, Chain B, Domain 2"/>
    <property type="match status" value="1"/>
</dbReference>